<dbReference type="GO" id="GO:0003677">
    <property type="term" value="F:DNA binding"/>
    <property type="evidence" value="ECO:0007669"/>
    <property type="project" value="InterPro"/>
</dbReference>
<feature type="domain" description="BEN" evidence="2">
    <location>
        <begin position="647"/>
        <end position="720"/>
    </location>
</feature>
<reference evidence="3" key="1">
    <citation type="submission" date="2021-10" db="EMBL/GenBank/DDBJ databases">
        <title>Tropical sea cucumber genome reveals ecological adaptation and Cuvierian tubules defense mechanism.</title>
        <authorList>
            <person name="Chen T."/>
        </authorList>
    </citation>
    <scope>NUCLEOTIDE SEQUENCE</scope>
    <source>
        <strain evidence="3">Nanhai2018</strain>
        <tissue evidence="3">Muscle</tissue>
    </source>
</reference>
<evidence type="ECO:0000256" key="1">
    <source>
        <dbReference type="SAM" id="MobiDB-lite"/>
    </source>
</evidence>
<feature type="compositionally biased region" description="Basic and acidic residues" evidence="1">
    <location>
        <begin position="217"/>
        <end position="227"/>
    </location>
</feature>
<evidence type="ECO:0000313" key="4">
    <source>
        <dbReference type="Proteomes" id="UP001152320"/>
    </source>
</evidence>
<keyword evidence="4" id="KW-1185">Reference proteome</keyword>
<evidence type="ECO:0000259" key="2">
    <source>
        <dbReference type="SMART" id="SM01025"/>
    </source>
</evidence>
<feature type="compositionally biased region" description="Polar residues" evidence="1">
    <location>
        <begin position="447"/>
        <end position="462"/>
    </location>
</feature>
<sequence length="722" mass="78772">MDSTKRSVQALDPSSGVWLPARTCGAINGESTLVKWRDYSEKTSVLNHKIRHPQPKEKCLVDKDLWPNFGHPDKLQRGDLVNFKSDTAKEKFLVVEENDPFRAEITSSCGQLLGYNAIVEGTIYSLSHEELNEAGLPLPAIVPPSTTVLSLSSKDNLTNDDQATITVEKEGKQKRKRGKEDKENKRKKSDSRSSQKEKKELKVSVIKQKDKKKEKKASKTSESKDATTSKTKVMVKKKSAEMILVGGGAAAGGTSCDKTFTYNSSTLAVGEKELEDLLRELQTSGKTVRLASSFWDNSDGAVQSHEVANLAQRQTPAPEHQEPLEDGLVVLSVDSGQTGVEAATLEQRQAQAPAPEVQEPLRTVSAVPSVDSEKTSVEVAPVAQRQTSSPEGHVPPETGLVVSPADSEKTQIRATPIAQRQASSTEGHVPPETGLVVSPADSEKTQIDSTPIAQRQASSTEGNVPPETGLEVSLGDSETTPLEAAPLASKQIHCHEGQEPLPTLRASGLTSQTARQVTSPEGEVSKIPSLNITGPTCTEMPGYVDEDSFADDFNLFDMLGDGEQVNDKLLGAVKDMHEDLKIMKTMFKTMLTEMKGIKEALNILPPLQEGPLFSDDVLEVVETENGQYYKVRETVLNDLLPFNSDPPTIARRLADTIFTQEERLNSNVKGVKGKLKLNVAKVFAIRKALEQLCNVEDREKMWAKAVKAIDSASRYLKFKTAL</sequence>
<accession>A0A9Q0Y8Y3</accession>
<dbReference type="Pfam" id="PF10523">
    <property type="entry name" value="BEN"/>
    <property type="match status" value="1"/>
</dbReference>
<dbReference type="SMART" id="SM01025">
    <property type="entry name" value="BEN"/>
    <property type="match status" value="1"/>
</dbReference>
<protein>
    <recommendedName>
        <fullName evidence="2">BEN domain-containing protein</fullName>
    </recommendedName>
</protein>
<evidence type="ECO:0000313" key="3">
    <source>
        <dbReference type="EMBL" id="KAJ8017978.1"/>
    </source>
</evidence>
<dbReference type="Proteomes" id="UP001152320">
    <property type="component" value="Unassembled WGS sequence"/>
</dbReference>
<dbReference type="AlphaFoldDB" id="A0A9Q0Y8Y3"/>
<feature type="compositionally biased region" description="Basic and acidic residues" evidence="1">
    <location>
        <begin position="178"/>
        <end position="202"/>
    </location>
</feature>
<dbReference type="OrthoDB" id="10388885at2759"/>
<feature type="compositionally biased region" description="Polar residues" evidence="1">
    <location>
        <begin position="508"/>
        <end position="519"/>
    </location>
</feature>
<feature type="region of interest" description="Disordered" evidence="1">
    <location>
        <begin position="160"/>
        <end position="234"/>
    </location>
</feature>
<organism evidence="3 4">
    <name type="scientific">Holothuria leucospilota</name>
    <name type="common">Black long sea cucumber</name>
    <name type="synonym">Mertensiothuria leucospilota</name>
    <dbReference type="NCBI Taxonomy" id="206669"/>
    <lineage>
        <taxon>Eukaryota</taxon>
        <taxon>Metazoa</taxon>
        <taxon>Echinodermata</taxon>
        <taxon>Eleutherozoa</taxon>
        <taxon>Echinozoa</taxon>
        <taxon>Holothuroidea</taxon>
        <taxon>Aspidochirotacea</taxon>
        <taxon>Aspidochirotida</taxon>
        <taxon>Holothuriidae</taxon>
        <taxon>Holothuria</taxon>
    </lineage>
</organism>
<feature type="region of interest" description="Disordered" evidence="1">
    <location>
        <begin position="347"/>
        <end position="478"/>
    </location>
</feature>
<comment type="caution">
    <text evidence="3">The sequence shown here is derived from an EMBL/GenBank/DDBJ whole genome shotgun (WGS) entry which is preliminary data.</text>
</comment>
<proteinExistence type="predicted"/>
<dbReference type="EMBL" id="JAIZAY010000766">
    <property type="protein sequence ID" value="KAJ8017978.1"/>
    <property type="molecule type" value="Genomic_DNA"/>
</dbReference>
<feature type="region of interest" description="Disordered" evidence="1">
    <location>
        <begin position="506"/>
        <end position="532"/>
    </location>
</feature>
<gene>
    <name evidence="3" type="ORF">HOLleu_44285</name>
</gene>
<name>A0A9Q0Y8Y3_HOLLE</name>
<dbReference type="InterPro" id="IPR018379">
    <property type="entry name" value="BEN_domain"/>
</dbReference>